<keyword evidence="2" id="KW-0812">Transmembrane</keyword>
<evidence type="ECO:0000313" key="4">
    <source>
        <dbReference type="Proteomes" id="UP000294933"/>
    </source>
</evidence>
<protein>
    <submittedName>
        <fullName evidence="3">Uncharacterized protein</fullName>
    </submittedName>
</protein>
<feature type="transmembrane region" description="Helical" evidence="2">
    <location>
        <begin position="258"/>
        <end position="282"/>
    </location>
</feature>
<evidence type="ECO:0000313" key="3">
    <source>
        <dbReference type="EMBL" id="TDL17874.1"/>
    </source>
</evidence>
<dbReference type="AlphaFoldDB" id="A0A4Y7PR76"/>
<feature type="region of interest" description="Disordered" evidence="1">
    <location>
        <begin position="1"/>
        <end position="48"/>
    </location>
</feature>
<dbReference type="Proteomes" id="UP000294933">
    <property type="component" value="Unassembled WGS sequence"/>
</dbReference>
<name>A0A4Y7PR76_9AGAM</name>
<reference evidence="3 4" key="1">
    <citation type="submission" date="2018-06" db="EMBL/GenBank/DDBJ databases">
        <title>A transcriptomic atlas of mushroom development highlights an independent origin of complex multicellularity.</title>
        <authorList>
            <consortium name="DOE Joint Genome Institute"/>
            <person name="Krizsan K."/>
            <person name="Almasi E."/>
            <person name="Merenyi Z."/>
            <person name="Sahu N."/>
            <person name="Viragh M."/>
            <person name="Koszo T."/>
            <person name="Mondo S."/>
            <person name="Kiss B."/>
            <person name="Balint B."/>
            <person name="Kues U."/>
            <person name="Barry K."/>
            <person name="Hegedus J.C."/>
            <person name="Henrissat B."/>
            <person name="Johnson J."/>
            <person name="Lipzen A."/>
            <person name="Ohm R."/>
            <person name="Nagy I."/>
            <person name="Pangilinan J."/>
            <person name="Yan J."/>
            <person name="Xiong Y."/>
            <person name="Grigoriev I.V."/>
            <person name="Hibbett D.S."/>
            <person name="Nagy L.G."/>
        </authorList>
    </citation>
    <scope>NUCLEOTIDE SEQUENCE [LARGE SCALE GENOMIC DNA]</scope>
    <source>
        <strain evidence="3 4">SZMC22713</strain>
    </source>
</reference>
<keyword evidence="2" id="KW-1133">Transmembrane helix</keyword>
<dbReference type="EMBL" id="ML170215">
    <property type="protein sequence ID" value="TDL17874.1"/>
    <property type="molecule type" value="Genomic_DNA"/>
</dbReference>
<evidence type="ECO:0000256" key="1">
    <source>
        <dbReference type="SAM" id="MobiDB-lite"/>
    </source>
</evidence>
<dbReference type="VEuPathDB" id="FungiDB:BD410DRAFT_793910"/>
<accession>A0A4Y7PR76</accession>
<feature type="transmembrane region" description="Helical" evidence="2">
    <location>
        <begin position="205"/>
        <end position="228"/>
    </location>
</feature>
<feature type="compositionally biased region" description="Polar residues" evidence="1">
    <location>
        <begin position="1"/>
        <end position="18"/>
    </location>
</feature>
<sequence>MHRSMPSQVVSMPRNTAQEDVPMEPVGQSRSQRSPEGRVSLSAPGTPEIDEELDFISRMCERVKTTRHNMCSHNGLRSTQAQPHEGEEIMDRAREYLKVLDIECQLHERMSKLEQEKNEILDPRRFLVDDKIDGYCTIFTGLAAIGGIGYTTTLSLIFGGVRGQMEFVRWASLFFAIGFVLPALVRATLQFPVVHHHIPAKLSTLLPIFVVWIFLQEALAFVFLYVAMVALDFRPEFFADATPKIVPDPALSGIGNFIPGYVIIGGVLVVAYPWAASTWLWVVRHIRKPVPEISPA</sequence>
<keyword evidence="4" id="KW-1185">Reference proteome</keyword>
<feature type="transmembrane region" description="Helical" evidence="2">
    <location>
        <begin position="167"/>
        <end position="185"/>
    </location>
</feature>
<gene>
    <name evidence="3" type="ORF">BD410DRAFT_793910</name>
</gene>
<organism evidence="3 4">
    <name type="scientific">Rickenella mellea</name>
    <dbReference type="NCBI Taxonomy" id="50990"/>
    <lineage>
        <taxon>Eukaryota</taxon>
        <taxon>Fungi</taxon>
        <taxon>Dikarya</taxon>
        <taxon>Basidiomycota</taxon>
        <taxon>Agaricomycotina</taxon>
        <taxon>Agaricomycetes</taxon>
        <taxon>Hymenochaetales</taxon>
        <taxon>Rickenellaceae</taxon>
        <taxon>Rickenella</taxon>
    </lineage>
</organism>
<feature type="transmembrane region" description="Helical" evidence="2">
    <location>
        <begin position="134"/>
        <end position="161"/>
    </location>
</feature>
<proteinExistence type="predicted"/>
<keyword evidence="2" id="KW-0472">Membrane</keyword>
<evidence type="ECO:0000256" key="2">
    <source>
        <dbReference type="SAM" id="Phobius"/>
    </source>
</evidence>